<sequence length="73" mass="7674">MAPGGVAGRKDTMVLSCVLVLMVLLLAMAMHAAAAAGDDGGKARRLLVLWCRYSACNCRTCSIYGWACCLSCC</sequence>
<dbReference type="OrthoDB" id="684989at2759"/>
<accession>A0A3L6T9D8</accession>
<keyword evidence="3" id="KW-1185">Reference proteome</keyword>
<keyword evidence="1" id="KW-0732">Signal</keyword>
<evidence type="ECO:0000256" key="1">
    <source>
        <dbReference type="SAM" id="SignalP"/>
    </source>
</evidence>
<protein>
    <submittedName>
        <fullName evidence="2">Uncharacterized protein</fullName>
    </submittedName>
</protein>
<dbReference type="Proteomes" id="UP000275267">
    <property type="component" value="Unassembled WGS sequence"/>
</dbReference>
<dbReference type="AlphaFoldDB" id="A0A3L6T9D8"/>
<name>A0A3L6T9D8_PANMI</name>
<reference evidence="3" key="1">
    <citation type="journal article" date="2019" name="Nat. Commun.">
        <title>The genome of broomcorn millet.</title>
        <authorList>
            <person name="Zou C."/>
            <person name="Miki D."/>
            <person name="Li D."/>
            <person name="Tang Q."/>
            <person name="Xiao L."/>
            <person name="Rajput S."/>
            <person name="Deng P."/>
            <person name="Jia W."/>
            <person name="Huang R."/>
            <person name="Zhang M."/>
            <person name="Sun Y."/>
            <person name="Hu J."/>
            <person name="Fu X."/>
            <person name="Schnable P.S."/>
            <person name="Li F."/>
            <person name="Zhang H."/>
            <person name="Feng B."/>
            <person name="Zhu X."/>
            <person name="Liu R."/>
            <person name="Schnable J.C."/>
            <person name="Zhu J.-K."/>
            <person name="Zhang H."/>
        </authorList>
    </citation>
    <scope>NUCLEOTIDE SEQUENCE [LARGE SCALE GENOMIC DNA]</scope>
</reference>
<gene>
    <name evidence="2" type="ORF">C2845_PM03G31220</name>
</gene>
<organism evidence="2 3">
    <name type="scientific">Panicum miliaceum</name>
    <name type="common">Proso millet</name>
    <name type="synonym">Broomcorn millet</name>
    <dbReference type="NCBI Taxonomy" id="4540"/>
    <lineage>
        <taxon>Eukaryota</taxon>
        <taxon>Viridiplantae</taxon>
        <taxon>Streptophyta</taxon>
        <taxon>Embryophyta</taxon>
        <taxon>Tracheophyta</taxon>
        <taxon>Spermatophyta</taxon>
        <taxon>Magnoliopsida</taxon>
        <taxon>Liliopsida</taxon>
        <taxon>Poales</taxon>
        <taxon>Poaceae</taxon>
        <taxon>PACMAD clade</taxon>
        <taxon>Panicoideae</taxon>
        <taxon>Panicodae</taxon>
        <taxon>Paniceae</taxon>
        <taxon>Panicinae</taxon>
        <taxon>Panicum</taxon>
        <taxon>Panicum sect. Panicum</taxon>
    </lineage>
</organism>
<dbReference type="EMBL" id="PQIB02000002">
    <property type="protein sequence ID" value="RLN34864.1"/>
    <property type="molecule type" value="Genomic_DNA"/>
</dbReference>
<evidence type="ECO:0000313" key="3">
    <source>
        <dbReference type="Proteomes" id="UP000275267"/>
    </source>
</evidence>
<comment type="caution">
    <text evidence="2">The sequence shown here is derived from an EMBL/GenBank/DDBJ whole genome shotgun (WGS) entry which is preliminary data.</text>
</comment>
<feature type="signal peptide" evidence="1">
    <location>
        <begin position="1"/>
        <end position="35"/>
    </location>
</feature>
<evidence type="ECO:0000313" key="2">
    <source>
        <dbReference type="EMBL" id="RLN34864.1"/>
    </source>
</evidence>
<feature type="chain" id="PRO_5018250233" evidence="1">
    <location>
        <begin position="36"/>
        <end position="73"/>
    </location>
</feature>
<proteinExistence type="predicted"/>